<dbReference type="PANTHER" id="PTHR11846">
    <property type="entry name" value="ADENYLOSUCCINATE SYNTHETASE"/>
    <property type="match status" value="1"/>
</dbReference>
<reference evidence="9" key="1">
    <citation type="submission" date="2017-02" db="EMBL/GenBank/DDBJ databases">
        <authorList>
            <person name="Varghese N."/>
            <person name="Submissions S."/>
        </authorList>
    </citation>
    <scope>NUCLEOTIDE SEQUENCE [LARGE SCALE GENOMIC DNA]</scope>
    <source>
        <strain evidence="9">SM117</strain>
    </source>
</reference>
<evidence type="ECO:0000256" key="7">
    <source>
        <dbReference type="HAMAP-Rule" id="MF_00011"/>
    </source>
</evidence>
<dbReference type="EMBL" id="FVZE01000005">
    <property type="protein sequence ID" value="SLK04708.1"/>
    <property type="molecule type" value="Genomic_DNA"/>
</dbReference>
<feature type="binding site" evidence="7">
    <location>
        <begin position="456"/>
        <end position="462"/>
    </location>
    <ligand>
        <name>substrate</name>
    </ligand>
</feature>
<feature type="binding site" evidence="7">
    <location>
        <begin position="488"/>
        <end position="490"/>
    </location>
    <ligand>
        <name>GTP</name>
        <dbReference type="ChEBI" id="CHEBI:37565"/>
    </ligand>
</feature>
<dbReference type="RefSeq" id="WP_079731018.1">
    <property type="nucleotide sequence ID" value="NZ_FVZE01000005.1"/>
</dbReference>
<dbReference type="GO" id="GO:0004019">
    <property type="term" value="F:adenylosuccinate synthase activity"/>
    <property type="evidence" value="ECO:0007669"/>
    <property type="project" value="UniProtKB-UniRule"/>
</dbReference>
<dbReference type="HAMAP" id="MF_00011">
    <property type="entry name" value="Adenylosucc_synth"/>
    <property type="match status" value="1"/>
</dbReference>
<dbReference type="GO" id="GO:0000287">
    <property type="term" value="F:magnesium ion binding"/>
    <property type="evidence" value="ECO:0007669"/>
    <property type="project" value="UniProtKB-UniRule"/>
</dbReference>
<evidence type="ECO:0000256" key="3">
    <source>
        <dbReference type="ARBA" id="ARBA00022741"/>
    </source>
</evidence>
<keyword evidence="2 7" id="KW-0479">Metal-binding</keyword>
<feature type="binding site" description="in other chain" evidence="7">
    <location>
        <begin position="230"/>
        <end position="233"/>
    </location>
    <ligand>
        <name>IMP</name>
        <dbReference type="ChEBI" id="CHEBI:58053"/>
        <note>ligand shared between dimeric partners</note>
    </ligand>
</feature>
<dbReference type="InterPro" id="IPR042110">
    <property type="entry name" value="Adenylosuccinate_synth_dom2"/>
</dbReference>
<feature type="binding site" description="in other chain" evidence="7">
    <location>
        <position position="388"/>
    </location>
    <ligand>
        <name>IMP</name>
        <dbReference type="ChEBI" id="CHEBI:58053"/>
        <note>ligand shared between dimeric partners</note>
    </ligand>
</feature>
<evidence type="ECO:0000313" key="9">
    <source>
        <dbReference type="Proteomes" id="UP000190989"/>
    </source>
</evidence>
<keyword evidence="1 7" id="KW-0436">Ligase</keyword>
<feature type="active site" description="Proton donor" evidence="7">
    <location>
        <position position="233"/>
    </location>
</feature>
<comment type="function">
    <text evidence="7">Plays an important role in the de novo pathway of purine nucleotide biosynthesis. Catalyzes the first committed step in the biosynthesis of AMP from IMP.</text>
</comment>
<dbReference type="InterPro" id="IPR042111">
    <property type="entry name" value="Adenylosuccinate_synth_dom3"/>
</dbReference>
<feature type="binding site" evidence="7">
    <location>
        <begin position="232"/>
        <end position="234"/>
    </location>
    <ligand>
        <name>GTP</name>
        <dbReference type="ChEBI" id="CHEBI:37565"/>
    </ligand>
</feature>
<dbReference type="EC" id="6.3.4.4" evidence="7"/>
<dbReference type="PANTHER" id="PTHR11846:SF0">
    <property type="entry name" value="ADENYLOSUCCINATE SYNTHETASE"/>
    <property type="match status" value="1"/>
</dbReference>
<keyword evidence="5 7" id="KW-0460">Magnesium</keyword>
<comment type="pathway">
    <text evidence="7">Purine metabolism; AMP biosynthesis via de novo pathway; AMP from IMP: step 1/2.</text>
</comment>
<organism evidence="8 9">
    <name type="scientific">Novosphingobium mathurense</name>
    <dbReference type="NCBI Taxonomy" id="428990"/>
    <lineage>
        <taxon>Bacteria</taxon>
        <taxon>Pseudomonadati</taxon>
        <taxon>Pseudomonadota</taxon>
        <taxon>Alphaproteobacteria</taxon>
        <taxon>Sphingomonadales</taxon>
        <taxon>Sphingomonadaceae</taxon>
        <taxon>Novosphingobium</taxon>
    </lineage>
</organism>
<accession>A0A1U6I9L3</accession>
<evidence type="ECO:0000256" key="1">
    <source>
        <dbReference type="ARBA" id="ARBA00022598"/>
    </source>
</evidence>
<dbReference type="GO" id="GO:0005737">
    <property type="term" value="C:cytoplasm"/>
    <property type="evidence" value="ECO:0007669"/>
    <property type="project" value="UniProtKB-SubCell"/>
</dbReference>
<dbReference type="Gene3D" id="3.40.440.10">
    <property type="entry name" value="Adenylosuccinate Synthetase, subunit A, domain 1"/>
    <property type="match status" value="2"/>
</dbReference>
<dbReference type="Gene3D" id="3.90.170.10">
    <property type="entry name" value="Adenylosuccinate Synthetase, subunit A, domain 3"/>
    <property type="match status" value="1"/>
</dbReference>
<dbReference type="Gene3D" id="1.10.300.10">
    <property type="entry name" value="Adenylosuccinate Synthetase, subunit A, domain 2"/>
    <property type="match status" value="1"/>
</dbReference>
<keyword evidence="6 7" id="KW-0342">GTP-binding</keyword>
<proteinExistence type="inferred from homology"/>
<dbReference type="InterPro" id="IPR042109">
    <property type="entry name" value="Adenylosuccinate_synth_dom1"/>
</dbReference>
<dbReference type="SMART" id="SM00788">
    <property type="entry name" value="Adenylsucc_synt"/>
    <property type="match status" value="1"/>
</dbReference>
<dbReference type="Gene3D" id="3.40.50.300">
    <property type="entry name" value="P-loop containing nucleotide triphosphate hydrolases"/>
    <property type="match status" value="1"/>
</dbReference>
<evidence type="ECO:0000256" key="2">
    <source>
        <dbReference type="ARBA" id="ARBA00022723"/>
    </source>
</evidence>
<dbReference type="AlphaFoldDB" id="A0A1U6I9L3"/>
<evidence type="ECO:0000256" key="5">
    <source>
        <dbReference type="ARBA" id="ARBA00022842"/>
    </source>
</evidence>
<name>A0A1U6I9L3_9SPHN</name>
<feature type="binding site" description="in other chain" evidence="7">
    <location>
        <position position="313"/>
    </location>
    <ligand>
        <name>IMP</name>
        <dbReference type="ChEBI" id="CHEBI:58053"/>
        <note>ligand shared between dimeric partners</note>
    </ligand>
</feature>
<evidence type="ECO:0000313" key="8">
    <source>
        <dbReference type="EMBL" id="SLK04708.1"/>
    </source>
</evidence>
<dbReference type="GO" id="GO:0046040">
    <property type="term" value="P:IMP metabolic process"/>
    <property type="evidence" value="ECO:0007669"/>
    <property type="project" value="TreeGrafter"/>
</dbReference>
<feature type="binding site" evidence="7">
    <location>
        <position position="232"/>
    </location>
    <ligand>
        <name>Mg(2+)</name>
        <dbReference type="ChEBI" id="CHEBI:18420"/>
    </ligand>
</feature>
<keyword evidence="3 7" id="KW-0547">Nucleotide-binding</keyword>
<comment type="caution">
    <text evidence="7">Lacks conserved residue(s) required for the propagation of feature annotation.</text>
</comment>
<comment type="subunit">
    <text evidence="7">Homodimer.</text>
</comment>
<dbReference type="Proteomes" id="UP000190989">
    <property type="component" value="Unassembled WGS sequence"/>
</dbReference>
<evidence type="ECO:0000256" key="6">
    <source>
        <dbReference type="ARBA" id="ARBA00023134"/>
    </source>
</evidence>
<dbReference type="InterPro" id="IPR001114">
    <property type="entry name" value="Adenylosuccinate_synthetase"/>
</dbReference>
<keyword evidence="4 7" id="KW-0658">Purine biosynthesis</keyword>
<feature type="binding site" evidence="7">
    <location>
        <position position="462"/>
    </location>
    <ligand>
        <name>GTP</name>
        <dbReference type="ChEBI" id="CHEBI:37565"/>
    </ligand>
</feature>
<dbReference type="GO" id="GO:0044208">
    <property type="term" value="P:'de novo' AMP biosynthetic process"/>
    <property type="evidence" value="ECO:0007669"/>
    <property type="project" value="UniProtKB-UniRule"/>
</dbReference>
<dbReference type="InterPro" id="IPR027417">
    <property type="entry name" value="P-loop_NTPase"/>
</dbReference>
<comment type="subcellular location">
    <subcellularLocation>
        <location evidence="7">Cytoplasm</location>
    </subcellularLocation>
</comment>
<keyword evidence="9" id="KW-1185">Reference proteome</keyword>
<keyword evidence="7" id="KW-0963">Cytoplasm</keyword>
<dbReference type="GO" id="GO:0005525">
    <property type="term" value="F:GTP binding"/>
    <property type="evidence" value="ECO:0007669"/>
    <property type="project" value="UniProtKB-UniRule"/>
</dbReference>
<feature type="binding site" description="in other chain" evidence="7">
    <location>
        <position position="373"/>
    </location>
    <ligand>
        <name>IMP</name>
        <dbReference type="ChEBI" id="CHEBI:58053"/>
        <note>ligand shared between dimeric partners</note>
    </ligand>
</feature>
<comment type="cofactor">
    <cofactor evidence="7">
        <name>Mg(2+)</name>
        <dbReference type="ChEBI" id="CHEBI:18420"/>
    </cofactor>
    <text evidence="7">Binds 1 Mg(2+) ion per subunit.</text>
</comment>
<comment type="catalytic activity">
    <reaction evidence="7">
        <text>IMP + L-aspartate + GTP = N(6)-(1,2-dicarboxyethyl)-AMP + GDP + phosphate + 2 H(+)</text>
        <dbReference type="Rhea" id="RHEA:15753"/>
        <dbReference type="ChEBI" id="CHEBI:15378"/>
        <dbReference type="ChEBI" id="CHEBI:29991"/>
        <dbReference type="ChEBI" id="CHEBI:37565"/>
        <dbReference type="ChEBI" id="CHEBI:43474"/>
        <dbReference type="ChEBI" id="CHEBI:57567"/>
        <dbReference type="ChEBI" id="CHEBI:58053"/>
        <dbReference type="ChEBI" id="CHEBI:58189"/>
        <dbReference type="EC" id="6.3.4.4"/>
    </reaction>
</comment>
<comment type="similarity">
    <text evidence="7">Belongs to the adenylosuccinate synthetase family.</text>
</comment>
<feature type="binding site" description="in other chain" evidence="7">
    <location>
        <position position="460"/>
    </location>
    <ligand>
        <name>IMP</name>
        <dbReference type="ChEBI" id="CHEBI:58053"/>
        <note>ligand shared between dimeric partners</note>
    </ligand>
</feature>
<dbReference type="SUPFAM" id="SSF52540">
    <property type="entry name" value="P-loop containing nucleoside triphosphate hydrolases"/>
    <property type="match status" value="2"/>
</dbReference>
<sequence length="542" mass="60168">MNDQASFRVVLVSGAICSGKSALVEQLREKHGAMVIKTKDLILRKLPKITIERRSLQRAGEKLDKDDGGQWVAEALQREIDANSQRPTPSGLYVVDCVRIEGQVNAIRRAYGPEVFHIHVKADPKVLKQRYLDRSRADDAVHEYEALKKNRTERNIESLAELADVVVDTGRCSAASVLVRATALLNLYPRGAEKLVDVLIGGQYGSEGKGNIVGHIAPEYDLLVRVGGPNAGHQVFAEPEPEKYFHLPSGTQRAPNAKLLLGPGAVINPTKLLDEIAKHGISSERLVIDRQAIVISSDDIEEEKARFGNISSTAQGVGIASARKLTGRSDYKAGTELFLARDCSDLQPFLGSARKVLADAFVKGHRILLEGTQGTSLSLHHGQYPHVTSRDTTVAGCLADAGIAPSNVRRVIMVCRTYPIRVGGPSGPMEYEVDMEEIHYRSRIPLDPLKNAERTTTTNKERRIAEFDWEQFKDSVQLNGPTDIALTFVDYFGIENRKAFRFEQLTDETIRFVEEVERVSGRPVSLLSTDFNWRNVIDRRSW</sequence>
<gene>
    <name evidence="7" type="primary">purA</name>
    <name evidence="8" type="ORF">SAMN06295987_1054</name>
</gene>
<dbReference type="UniPathway" id="UPA00075">
    <property type="reaction ID" value="UER00335"/>
</dbReference>
<dbReference type="STRING" id="428990.SAMN06295987_1054"/>
<dbReference type="Pfam" id="PF00709">
    <property type="entry name" value="Adenylsucc_synt"/>
    <property type="match status" value="2"/>
</dbReference>
<protein>
    <recommendedName>
        <fullName evidence="7">Adenylosuccinate synthetase</fullName>
        <shortName evidence="7">AMPSase</shortName>
        <shortName evidence="7">AdSS</shortName>
        <ecNumber evidence="7">6.3.4.4</ecNumber>
    </recommendedName>
    <alternativeName>
        <fullName evidence="7">IMP--aspartate ligase</fullName>
    </alternativeName>
</protein>
<evidence type="ECO:0000256" key="4">
    <source>
        <dbReference type="ARBA" id="ARBA00022755"/>
    </source>
</evidence>